<gene>
    <name evidence="1" type="ORF">FHETE_4202</name>
</gene>
<reference evidence="1 2" key="1">
    <citation type="submission" date="2020-05" db="EMBL/GenBank/DDBJ databases">
        <title>Identification and distribution of gene clusters putatively required for synthesis of sphingolipid metabolism inhibitors in phylogenetically diverse species of the filamentous fungus Fusarium.</title>
        <authorList>
            <person name="Kim H.-S."/>
            <person name="Busman M."/>
            <person name="Brown D.W."/>
            <person name="Divon H."/>
            <person name="Uhlig S."/>
            <person name="Proctor R.H."/>
        </authorList>
    </citation>
    <scope>NUCLEOTIDE SEQUENCE [LARGE SCALE GENOMIC DNA]</scope>
    <source>
        <strain evidence="1 2">NRRL 20693</strain>
    </source>
</reference>
<proteinExistence type="predicted"/>
<sequence>MKVRPVYKPLSDGPWVTRIFTLWGSRSRGPNDPMEIELDQTKDIGKVTALFAIRYNRDETSDTEEIIINGHLVHIPLSAAKALRTVFDNSEIMSALTAGWCPWFWMDCISINHRDSTETDRQKRLEPLIYSIAKWTVDCTGPAAQIKLGTNAYQGAVVNFGGPVDNFIAVEESIDNAQRFIGHIPERVIWTARN</sequence>
<dbReference type="Proteomes" id="UP000567885">
    <property type="component" value="Unassembled WGS sequence"/>
</dbReference>
<organism evidence="1 2">
    <name type="scientific">Fusarium heterosporum</name>
    <dbReference type="NCBI Taxonomy" id="42747"/>
    <lineage>
        <taxon>Eukaryota</taxon>
        <taxon>Fungi</taxon>
        <taxon>Dikarya</taxon>
        <taxon>Ascomycota</taxon>
        <taxon>Pezizomycotina</taxon>
        <taxon>Sordariomycetes</taxon>
        <taxon>Hypocreomycetidae</taxon>
        <taxon>Hypocreales</taxon>
        <taxon>Nectriaceae</taxon>
        <taxon>Fusarium</taxon>
        <taxon>Fusarium heterosporum species complex</taxon>
    </lineage>
</organism>
<dbReference type="EMBL" id="JAAGWQ010000069">
    <property type="protein sequence ID" value="KAF5671232.1"/>
    <property type="molecule type" value="Genomic_DNA"/>
</dbReference>
<evidence type="ECO:0000313" key="2">
    <source>
        <dbReference type="Proteomes" id="UP000567885"/>
    </source>
</evidence>
<comment type="caution">
    <text evidence="1">The sequence shown here is derived from an EMBL/GenBank/DDBJ whole genome shotgun (WGS) entry which is preliminary data.</text>
</comment>
<dbReference type="AlphaFoldDB" id="A0A8H5TKP0"/>
<dbReference type="OrthoDB" id="5571888at2759"/>
<accession>A0A8H5TKP0</accession>
<name>A0A8H5TKP0_FUSHE</name>
<keyword evidence="2" id="KW-1185">Reference proteome</keyword>
<evidence type="ECO:0000313" key="1">
    <source>
        <dbReference type="EMBL" id="KAF5671232.1"/>
    </source>
</evidence>
<protein>
    <submittedName>
        <fullName evidence="1">Heterokaryon incompatibility protein</fullName>
    </submittedName>
</protein>